<feature type="transmembrane region" description="Helical" evidence="19">
    <location>
        <begin position="74"/>
        <end position="93"/>
    </location>
</feature>
<feature type="transmembrane region" description="Helical" evidence="19">
    <location>
        <begin position="123"/>
        <end position="143"/>
    </location>
</feature>
<dbReference type="OrthoDB" id="11748at2157"/>
<dbReference type="PANTHER" id="PTHR34148:SF1">
    <property type="entry name" value="ADENOSYLCOBINAMIDE-GDP RIBAZOLETRANSFERASE"/>
    <property type="match status" value="1"/>
</dbReference>
<proteinExistence type="inferred from homology"/>
<dbReference type="EMBL" id="JXMW01000030">
    <property type="protein sequence ID" value="OQD58020.1"/>
    <property type="molecule type" value="Genomic_DNA"/>
</dbReference>
<comment type="cofactor">
    <cofactor evidence="1 19">
        <name>Mg(2+)</name>
        <dbReference type="ChEBI" id="CHEBI:18420"/>
    </cofactor>
</comment>
<evidence type="ECO:0000256" key="10">
    <source>
        <dbReference type="ARBA" id="ARBA00022692"/>
    </source>
</evidence>
<dbReference type="EC" id="2.7.8.26" evidence="5 19"/>
<dbReference type="InterPro" id="IPR003805">
    <property type="entry name" value="CobS"/>
</dbReference>
<protein>
    <recommendedName>
        <fullName evidence="6 19">Adenosylcobinamide-GDP ribazoletransferase</fullName>
        <ecNumber evidence="5 19">2.7.8.26</ecNumber>
    </recommendedName>
    <alternativeName>
        <fullName evidence="16 19">Cobalamin synthase</fullName>
    </alternativeName>
    <alternativeName>
        <fullName evidence="15 19">Cobalamin-5'-phosphate synthase</fullName>
    </alternativeName>
</protein>
<keyword evidence="12 19" id="KW-1133">Transmembrane helix</keyword>
<dbReference type="NCBIfam" id="TIGR00317">
    <property type="entry name" value="cobS"/>
    <property type="match status" value="1"/>
</dbReference>
<feature type="transmembrane region" description="Helical" evidence="19">
    <location>
        <begin position="49"/>
        <end position="68"/>
    </location>
</feature>
<evidence type="ECO:0000256" key="7">
    <source>
        <dbReference type="ARBA" id="ARBA00022475"/>
    </source>
</evidence>
<dbReference type="RefSeq" id="WP_080461113.1">
    <property type="nucleotide sequence ID" value="NZ_JXMW01000030.1"/>
</dbReference>
<feature type="transmembrane region" description="Helical" evidence="19">
    <location>
        <begin position="251"/>
        <end position="268"/>
    </location>
</feature>
<feature type="transmembrane region" description="Helical" evidence="19">
    <location>
        <begin position="183"/>
        <end position="204"/>
    </location>
</feature>
<dbReference type="Proteomes" id="UP000191661">
    <property type="component" value="Unassembled WGS sequence"/>
</dbReference>
<dbReference type="AlphaFoldDB" id="A0A1V6MZX5"/>
<evidence type="ECO:0000256" key="17">
    <source>
        <dbReference type="ARBA" id="ARBA00048623"/>
    </source>
</evidence>
<evidence type="ECO:0000256" key="14">
    <source>
        <dbReference type="ARBA" id="ARBA00025228"/>
    </source>
</evidence>
<keyword evidence="10 19" id="KW-0812">Transmembrane</keyword>
<dbReference type="GO" id="GO:0008818">
    <property type="term" value="F:cobalamin 5'-phosphate synthase activity"/>
    <property type="evidence" value="ECO:0007669"/>
    <property type="project" value="UniProtKB-UniRule"/>
</dbReference>
<comment type="caution">
    <text evidence="20">The sequence shown here is derived from an EMBL/GenBank/DDBJ whole genome shotgun (WGS) entry which is preliminary data.</text>
</comment>
<comment type="pathway">
    <text evidence="3 19">Cofactor biosynthesis; adenosylcobalamin biosynthesis; adenosylcobalamin from cob(II)yrinate a,c-diamide: step 7/7.</text>
</comment>
<dbReference type="UniPathway" id="UPA00148">
    <property type="reaction ID" value="UER00238"/>
</dbReference>
<evidence type="ECO:0000256" key="19">
    <source>
        <dbReference type="HAMAP-Rule" id="MF_00719"/>
    </source>
</evidence>
<dbReference type="GO" id="GO:0051073">
    <property type="term" value="F:adenosylcobinamide-GDP ribazoletransferase activity"/>
    <property type="evidence" value="ECO:0007669"/>
    <property type="project" value="UniProtKB-UniRule"/>
</dbReference>
<evidence type="ECO:0000256" key="11">
    <source>
        <dbReference type="ARBA" id="ARBA00022842"/>
    </source>
</evidence>
<name>A0A1V6MZX5_METAZ</name>
<gene>
    <name evidence="19 20" type="primary">cobS</name>
    <name evidence="20" type="ORF">MBBAR_30c00200</name>
</gene>
<comment type="catalytic activity">
    <reaction evidence="18 19">
        <text>alpha-ribazole 5'-phosphate + adenosylcob(III)inamide-GDP = adenosylcob(III)alamin 5'-phosphate + GMP + H(+)</text>
        <dbReference type="Rhea" id="RHEA:23560"/>
        <dbReference type="ChEBI" id="CHEBI:15378"/>
        <dbReference type="ChEBI" id="CHEBI:57918"/>
        <dbReference type="ChEBI" id="CHEBI:58115"/>
        <dbReference type="ChEBI" id="CHEBI:60487"/>
        <dbReference type="ChEBI" id="CHEBI:60493"/>
        <dbReference type="EC" id="2.7.8.26"/>
    </reaction>
</comment>
<evidence type="ECO:0000313" key="21">
    <source>
        <dbReference type="Proteomes" id="UP000191661"/>
    </source>
</evidence>
<feature type="transmembrane region" description="Helical" evidence="19">
    <location>
        <begin position="20"/>
        <end position="37"/>
    </location>
</feature>
<sequence>MTEKDKQKDDYFISEKSSKIRSIAGLLTFSTILPINIYTSIEEMAKMTWFWPVLSALVGFFALIIGLFLNILNFPIFIISVIIYSFLIWFNGFHHLDGLIDIGDALMVHGTPEKKISVMRDSMIGTGGIALFFIVGILTIAFLNSILLIGFISSILICEMSAKVGLVSCAISSKPGNDGTGMYFIKSMTIPKFIATLIITLAIGYLFGGIIGAFGVIGGAFGGALISLIGKKNFKIATGDVLGASNEIGRLFSLLFMLIMILLSQIRIF</sequence>
<dbReference type="HAMAP" id="MF_00719">
    <property type="entry name" value="CobS"/>
    <property type="match status" value="1"/>
</dbReference>
<organism evidence="20 21">
    <name type="scientific">Methanobrevibacter arboriphilus JCM 13429 = DSM 1125</name>
    <dbReference type="NCBI Taxonomy" id="1300164"/>
    <lineage>
        <taxon>Archaea</taxon>
        <taxon>Methanobacteriati</taxon>
        <taxon>Methanobacteriota</taxon>
        <taxon>Methanomada group</taxon>
        <taxon>Methanobacteria</taxon>
        <taxon>Methanobacteriales</taxon>
        <taxon>Methanobacteriaceae</taxon>
        <taxon>Methanobrevibacter</taxon>
    </lineage>
</organism>
<evidence type="ECO:0000256" key="6">
    <source>
        <dbReference type="ARBA" id="ARBA00015850"/>
    </source>
</evidence>
<comment type="catalytic activity">
    <reaction evidence="17 19">
        <text>alpha-ribazole + adenosylcob(III)inamide-GDP = adenosylcob(III)alamin + GMP + H(+)</text>
        <dbReference type="Rhea" id="RHEA:16049"/>
        <dbReference type="ChEBI" id="CHEBI:10329"/>
        <dbReference type="ChEBI" id="CHEBI:15378"/>
        <dbReference type="ChEBI" id="CHEBI:18408"/>
        <dbReference type="ChEBI" id="CHEBI:58115"/>
        <dbReference type="ChEBI" id="CHEBI:60487"/>
        <dbReference type="EC" id="2.7.8.26"/>
    </reaction>
</comment>
<reference evidence="20 21" key="1">
    <citation type="submission" date="2014-12" db="EMBL/GenBank/DDBJ databases">
        <title>Genome sequence of Methanobrevibacter arboriphilicus DH1, DSM1125.</title>
        <authorList>
            <person name="Poehlein A."/>
            <person name="Thauer R.K."/>
            <person name="Seedorf H."/>
            <person name="Daniel R."/>
        </authorList>
    </citation>
    <scope>NUCLEOTIDE SEQUENCE [LARGE SCALE GENOMIC DNA]</scope>
    <source>
        <strain evidence="20 21">DH1</strain>
    </source>
</reference>
<evidence type="ECO:0000256" key="16">
    <source>
        <dbReference type="ARBA" id="ARBA00032853"/>
    </source>
</evidence>
<comment type="subcellular location">
    <subcellularLocation>
        <location evidence="2 19">Cell membrane</location>
        <topology evidence="2 19">Multi-pass membrane protein</topology>
    </subcellularLocation>
</comment>
<evidence type="ECO:0000256" key="4">
    <source>
        <dbReference type="ARBA" id="ARBA00010561"/>
    </source>
</evidence>
<keyword evidence="9 19" id="KW-0808">Transferase</keyword>
<evidence type="ECO:0000256" key="3">
    <source>
        <dbReference type="ARBA" id="ARBA00004663"/>
    </source>
</evidence>
<evidence type="ECO:0000256" key="15">
    <source>
        <dbReference type="ARBA" id="ARBA00032605"/>
    </source>
</evidence>
<dbReference type="GO" id="GO:0009236">
    <property type="term" value="P:cobalamin biosynthetic process"/>
    <property type="evidence" value="ECO:0007669"/>
    <property type="project" value="UniProtKB-UniRule"/>
</dbReference>
<evidence type="ECO:0000313" key="20">
    <source>
        <dbReference type="EMBL" id="OQD58020.1"/>
    </source>
</evidence>
<comment type="similarity">
    <text evidence="4 19">Belongs to the CobS family.</text>
</comment>
<evidence type="ECO:0000256" key="9">
    <source>
        <dbReference type="ARBA" id="ARBA00022679"/>
    </source>
</evidence>
<keyword evidence="21" id="KW-1185">Reference proteome</keyword>
<keyword evidence="8 19" id="KW-0169">Cobalamin biosynthesis</keyword>
<dbReference type="Pfam" id="PF02654">
    <property type="entry name" value="CobS"/>
    <property type="match status" value="1"/>
</dbReference>
<evidence type="ECO:0000256" key="18">
    <source>
        <dbReference type="ARBA" id="ARBA00049504"/>
    </source>
</evidence>
<feature type="transmembrane region" description="Helical" evidence="19">
    <location>
        <begin position="210"/>
        <end position="230"/>
    </location>
</feature>
<evidence type="ECO:0000256" key="8">
    <source>
        <dbReference type="ARBA" id="ARBA00022573"/>
    </source>
</evidence>
<comment type="function">
    <text evidence="14 19">Joins adenosylcobinamide-GDP and alpha-ribazole to generate adenosylcobalamin (Ado-cobalamin). Also synthesizes adenosylcobalamin 5'-phosphate from adenosylcobinamide-GDP and alpha-ribazole 5'-phosphate.</text>
</comment>
<accession>A0A1V6MZX5</accession>
<dbReference type="GO" id="GO:0005886">
    <property type="term" value="C:plasma membrane"/>
    <property type="evidence" value="ECO:0007669"/>
    <property type="project" value="UniProtKB-SubCell"/>
</dbReference>
<evidence type="ECO:0000256" key="2">
    <source>
        <dbReference type="ARBA" id="ARBA00004651"/>
    </source>
</evidence>
<evidence type="ECO:0000256" key="1">
    <source>
        <dbReference type="ARBA" id="ARBA00001946"/>
    </source>
</evidence>
<evidence type="ECO:0000256" key="5">
    <source>
        <dbReference type="ARBA" id="ARBA00013200"/>
    </source>
</evidence>
<keyword evidence="11 19" id="KW-0460">Magnesium</keyword>
<keyword evidence="7 19" id="KW-1003">Cell membrane</keyword>
<evidence type="ECO:0000256" key="13">
    <source>
        <dbReference type="ARBA" id="ARBA00023136"/>
    </source>
</evidence>
<keyword evidence="13 19" id="KW-0472">Membrane</keyword>
<dbReference type="PANTHER" id="PTHR34148">
    <property type="entry name" value="ADENOSYLCOBINAMIDE-GDP RIBAZOLETRANSFERASE"/>
    <property type="match status" value="1"/>
</dbReference>
<evidence type="ECO:0000256" key="12">
    <source>
        <dbReference type="ARBA" id="ARBA00022989"/>
    </source>
</evidence>